<dbReference type="CDD" id="cd03530">
    <property type="entry name" value="Rieske_NirD_small_Bacillus"/>
    <property type="match status" value="1"/>
</dbReference>
<dbReference type="GO" id="GO:0042128">
    <property type="term" value="P:nitrate assimilation"/>
    <property type="evidence" value="ECO:0007669"/>
    <property type="project" value="UniProtKB-KW"/>
</dbReference>
<dbReference type="InterPro" id="IPR012748">
    <property type="entry name" value="Rieske-like_NirD"/>
</dbReference>
<dbReference type="SUPFAM" id="SSF50022">
    <property type="entry name" value="ISP domain"/>
    <property type="match status" value="1"/>
</dbReference>
<keyword evidence="6" id="KW-0534">Nitrate assimilation</keyword>
<evidence type="ECO:0000313" key="9">
    <source>
        <dbReference type="Proteomes" id="UP000183685"/>
    </source>
</evidence>
<keyword evidence="4" id="KW-0408">Iron</keyword>
<keyword evidence="9" id="KW-1185">Reference proteome</keyword>
<evidence type="ECO:0000256" key="5">
    <source>
        <dbReference type="ARBA" id="ARBA00023014"/>
    </source>
</evidence>
<dbReference type="Pfam" id="PF00355">
    <property type="entry name" value="Rieske"/>
    <property type="match status" value="1"/>
</dbReference>
<dbReference type="OrthoDB" id="9800776at2"/>
<evidence type="ECO:0000256" key="6">
    <source>
        <dbReference type="ARBA" id="ARBA00023063"/>
    </source>
</evidence>
<evidence type="ECO:0000256" key="4">
    <source>
        <dbReference type="ARBA" id="ARBA00023004"/>
    </source>
</evidence>
<feature type="domain" description="Rieske" evidence="7">
    <location>
        <begin position="8"/>
        <end position="105"/>
    </location>
</feature>
<evidence type="ECO:0000256" key="1">
    <source>
        <dbReference type="ARBA" id="ARBA00022714"/>
    </source>
</evidence>
<keyword evidence="1" id="KW-0001">2Fe-2S</keyword>
<dbReference type="Proteomes" id="UP000183685">
    <property type="component" value="Unassembled WGS sequence"/>
</dbReference>
<keyword evidence="3" id="KW-0560">Oxidoreductase</keyword>
<dbReference type="GO" id="GO:0051537">
    <property type="term" value="F:2 iron, 2 sulfur cluster binding"/>
    <property type="evidence" value="ECO:0007669"/>
    <property type="project" value="UniProtKB-KW"/>
</dbReference>
<dbReference type="PANTHER" id="PTHR21496:SF23">
    <property type="entry name" value="3-PHENYLPROPIONATE_CINNAMIC ACID DIOXYGENASE FERREDOXIN SUBUNIT"/>
    <property type="match status" value="1"/>
</dbReference>
<reference evidence="8 9" key="1">
    <citation type="submission" date="2016-10" db="EMBL/GenBank/DDBJ databases">
        <authorList>
            <person name="de Groot N.N."/>
        </authorList>
    </citation>
    <scope>NUCLEOTIDE SEQUENCE [LARGE SCALE GENOMIC DNA]</scope>
    <source>
        <strain evidence="8 9">CGMCC 1.9109</strain>
    </source>
</reference>
<dbReference type="InterPro" id="IPR036922">
    <property type="entry name" value="Rieske_2Fe-2S_sf"/>
</dbReference>
<dbReference type="NCBIfam" id="TIGR02378">
    <property type="entry name" value="nirD_assim_sml"/>
    <property type="match status" value="1"/>
</dbReference>
<sequence length="114" mass="12182">MPVQPIFTLVCHIDDIPARGARRIYTSAFEVALFRTSDNKIFALKNECPHKKAPLSEGIVHGHSVACPLHNWVIDLKSGEAQGADKGCTPALETNVDESGNVYLAIAQANGAAA</sequence>
<evidence type="ECO:0000256" key="3">
    <source>
        <dbReference type="ARBA" id="ARBA00023002"/>
    </source>
</evidence>
<dbReference type="EMBL" id="FNAK01000003">
    <property type="protein sequence ID" value="SDD87377.1"/>
    <property type="molecule type" value="Genomic_DNA"/>
</dbReference>
<proteinExistence type="predicted"/>
<organism evidence="8 9">
    <name type="scientific">Kordiimonas lacus</name>
    <dbReference type="NCBI Taxonomy" id="637679"/>
    <lineage>
        <taxon>Bacteria</taxon>
        <taxon>Pseudomonadati</taxon>
        <taxon>Pseudomonadota</taxon>
        <taxon>Alphaproteobacteria</taxon>
        <taxon>Kordiimonadales</taxon>
        <taxon>Kordiimonadaceae</taxon>
        <taxon>Kordiimonas</taxon>
    </lineage>
</organism>
<dbReference type="InterPro" id="IPR017941">
    <property type="entry name" value="Rieske_2Fe-2S"/>
</dbReference>
<gene>
    <name evidence="8" type="ORF">SAMN04488071_1548</name>
</gene>
<name>A0A1G6YCB0_9PROT</name>
<dbReference type="GO" id="GO:0008942">
    <property type="term" value="F:nitrite reductase [NAD(P)H] activity"/>
    <property type="evidence" value="ECO:0007669"/>
    <property type="project" value="InterPro"/>
</dbReference>
<evidence type="ECO:0000256" key="2">
    <source>
        <dbReference type="ARBA" id="ARBA00022723"/>
    </source>
</evidence>
<dbReference type="Gene3D" id="2.102.10.10">
    <property type="entry name" value="Rieske [2Fe-2S] iron-sulphur domain"/>
    <property type="match status" value="1"/>
</dbReference>
<dbReference type="RefSeq" id="WP_068302354.1">
    <property type="nucleotide sequence ID" value="NZ_FNAK01000003.1"/>
</dbReference>
<evidence type="ECO:0000313" key="8">
    <source>
        <dbReference type="EMBL" id="SDD87377.1"/>
    </source>
</evidence>
<keyword evidence="5" id="KW-0411">Iron-sulfur</keyword>
<dbReference type="AlphaFoldDB" id="A0A1G6YCB0"/>
<dbReference type="STRING" id="637679.GCA_001550055_01228"/>
<dbReference type="GO" id="GO:0046872">
    <property type="term" value="F:metal ion binding"/>
    <property type="evidence" value="ECO:0007669"/>
    <property type="project" value="UniProtKB-KW"/>
</dbReference>
<dbReference type="PANTHER" id="PTHR21496">
    <property type="entry name" value="FERREDOXIN-RELATED"/>
    <property type="match status" value="1"/>
</dbReference>
<accession>A0A1G6YCB0</accession>
<dbReference type="PROSITE" id="PS51296">
    <property type="entry name" value="RIESKE"/>
    <property type="match status" value="1"/>
</dbReference>
<protein>
    <submittedName>
        <fullName evidence="8">Nitrite reductase (NADH) small subunit</fullName>
    </submittedName>
</protein>
<keyword evidence="2" id="KW-0479">Metal-binding</keyword>
<evidence type="ECO:0000259" key="7">
    <source>
        <dbReference type="PROSITE" id="PS51296"/>
    </source>
</evidence>